<reference evidence="2 3" key="1">
    <citation type="journal article" date="2025" name="Microbiol. Resour. Announc.">
        <title>Draft genome sequences for Neonectria magnoliae and Neonectria punicea, canker pathogens of Liriodendron tulipifera and Acer saccharum in West Virginia.</title>
        <authorList>
            <person name="Petronek H.M."/>
            <person name="Kasson M.T."/>
            <person name="Metheny A.M."/>
            <person name="Stauder C.M."/>
            <person name="Lovett B."/>
            <person name="Lynch S.C."/>
            <person name="Garnas J.R."/>
            <person name="Kasson L.R."/>
            <person name="Stajich J.E."/>
        </authorList>
    </citation>
    <scope>NUCLEOTIDE SEQUENCE [LARGE SCALE GENOMIC DNA]</scope>
    <source>
        <strain evidence="2 3">NRRL 64651</strain>
    </source>
</reference>
<evidence type="ECO:0000256" key="1">
    <source>
        <dbReference type="SAM" id="MobiDB-lite"/>
    </source>
</evidence>
<dbReference type="EMBL" id="JAZAVK010000039">
    <property type="protein sequence ID" value="KAK7428603.1"/>
    <property type="molecule type" value="Genomic_DNA"/>
</dbReference>
<feature type="region of interest" description="Disordered" evidence="1">
    <location>
        <begin position="1"/>
        <end position="95"/>
    </location>
</feature>
<feature type="compositionally biased region" description="Polar residues" evidence="1">
    <location>
        <begin position="80"/>
        <end position="89"/>
    </location>
</feature>
<gene>
    <name evidence="2" type="ORF">QQZ08_004864</name>
</gene>
<feature type="compositionally biased region" description="Polar residues" evidence="1">
    <location>
        <begin position="1"/>
        <end position="14"/>
    </location>
</feature>
<sequence>MDGSTALSGASSQRHPQRDDSNSQRISQTDSQKRRRLPSDGRSVGPSFGLLFGRGGTSSRTLARPRAHDYALVPAHTPRDATSSSTALQVSRLRV</sequence>
<comment type="caution">
    <text evidence="2">The sequence shown here is derived from an EMBL/GenBank/DDBJ whole genome shotgun (WGS) entry which is preliminary data.</text>
</comment>
<keyword evidence="3" id="KW-1185">Reference proteome</keyword>
<evidence type="ECO:0000313" key="2">
    <source>
        <dbReference type="EMBL" id="KAK7428603.1"/>
    </source>
</evidence>
<organism evidence="2 3">
    <name type="scientific">Neonectria magnoliae</name>
    <dbReference type="NCBI Taxonomy" id="2732573"/>
    <lineage>
        <taxon>Eukaryota</taxon>
        <taxon>Fungi</taxon>
        <taxon>Dikarya</taxon>
        <taxon>Ascomycota</taxon>
        <taxon>Pezizomycotina</taxon>
        <taxon>Sordariomycetes</taxon>
        <taxon>Hypocreomycetidae</taxon>
        <taxon>Hypocreales</taxon>
        <taxon>Nectriaceae</taxon>
        <taxon>Neonectria</taxon>
    </lineage>
</organism>
<protein>
    <submittedName>
        <fullName evidence="2">Uncharacterized protein</fullName>
    </submittedName>
</protein>
<proteinExistence type="predicted"/>
<dbReference type="Proteomes" id="UP001498421">
    <property type="component" value="Unassembled WGS sequence"/>
</dbReference>
<evidence type="ECO:0000313" key="3">
    <source>
        <dbReference type="Proteomes" id="UP001498421"/>
    </source>
</evidence>
<name>A0ABR1I4Y1_9HYPO</name>
<accession>A0ABR1I4Y1</accession>